<name>A0ABQ9YVR4_9CRUS</name>
<dbReference type="EMBL" id="JAOYFB010000001">
    <property type="protein sequence ID" value="KAK4004745.1"/>
    <property type="molecule type" value="Genomic_DNA"/>
</dbReference>
<proteinExistence type="predicted"/>
<dbReference type="Proteomes" id="UP001234178">
    <property type="component" value="Unassembled WGS sequence"/>
</dbReference>
<evidence type="ECO:0000313" key="1">
    <source>
        <dbReference type="EMBL" id="KAK4004745.1"/>
    </source>
</evidence>
<sequence>MARTNTCVDVYGKAVAHGGESLREIILSFQLSVLKVPELMRPDGKSTYSSNFFYPLNTTTLCCLKPSSLSGLFITCMEANTTTNPLLSPAHHWSGC</sequence>
<evidence type="ECO:0008006" key="3">
    <source>
        <dbReference type="Google" id="ProtNLM"/>
    </source>
</evidence>
<accession>A0ABQ9YVR4</accession>
<keyword evidence="2" id="KW-1185">Reference proteome</keyword>
<comment type="caution">
    <text evidence="1">The sequence shown here is derived from an EMBL/GenBank/DDBJ whole genome shotgun (WGS) entry which is preliminary data.</text>
</comment>
<organism evidence="1 2">
    <name type="scientific">Daphnia magna</name>
    <dbReference type="NCBI Taxonomy" id="35525"/>
    <lineage>
        <taxon>Eukaryota</taxon>
        <taxon>Metazoa</taxon>
        <taxon>Ecdysozoa</taxon>
        <taxon>Arthropoda</taxon>
        <taxon>Crustacea</taxon>
        <taxon>Branchiopoda</taxon>
        <taxon>Diplostraca</taxon>
        <taxon>Cladocera</taxon>
        <taxon>Anomopoda</taxon>
        <taxon>Daphniidae</taxon>
        <taxon>Daphnia</taxon>
    </lineage>
</organism>
<evidence type="ECO:0000313" key="2">
    <source>
        <dbReference type="Proteomes" id="UP001234178"/>
    </source>
</evidence>
<protein>
    <recommendedName>
        <fullName evidence="3">GMP synthase</fullName>
    </recommendedName>
</protein>
<reference evidence="1 2" key="1">
    <citation type="journal article" date="2023" name="Nucleic Acids Res.">
        <title>The hologenome of Daphnia magna reveals possible DNA methylation and microbiome-mediated evolution of the host genome.</title>
        <authorList>
            <person name="Chaturvedi A."/>
            <person name="Li X."/>
            <person name="Dhandapani V."/>
            <person name="Marshall H."/>
            <person name="Kissane S."/>
            <person name="Cuenca-Cambronero M."/>
            <person name="Asole G."/>
            <person name="Calvet F."/>
            <person name="Ruiz-Romero M."/>
            <person name="Marangio P."/>
            <person name="Guigo R."/>
            <person name="Rago D."/>
            <person name="Mirbahai L."/>
            <person name="Eastwood N."/>
            <person name="Colbourne J.K."/>
            <person name="Zhou J."/>
            <person name="Mallon E."/>
            <person name="Orsini L."/>
        </authorList>
    </citation>
    <scope>NUCLEOTIDE SEQUENCE [LARGE SCALE GENOMIC DNA]</scope>
    <source>
        <strain evidence="1">LRV0_1</strain>
    </source>
</reference>
<gene>
    <name evidence="1" type="ORF">OUZ56_006470</name>
</gene>